<feature type="region of interest" description="Disordered" evidence="1">
    <location>
        <begin position="14"/>
        <end position="60"/>
    </location>
</feature>
<dbReference type="AlphaFoldDB" id="A0A8H3G7C1"/>
<keyword evidence="3" id="KW-1185">Reference proteome</keyword>
<organism evidence="2 3">
    <name type="scientific">Alectoria fallacina</name>
    <dbReference type="NCBI Taxonomy" id="1903189"/>
    <lineage>
        <taxon>Eukaryota</taxon>
        <taxon>Fungi</taxon>
        <taxon>Dikarya</taxon>
        <taxon>Ascomycota</taxon>
        <taxon>Pezizomycotina</taxon>
        <taxon>Lecanoromycetes</taxon>
        <taxon>OSLEUM clade</taxon>
        <taxon>Lecanoromycetidae</taxon>
        <taxon>Lecanorales</taxon>
        <taxon>Lecanorineae</taxon>
        <taxon>Parmeliaceae</taxon>
        <taxon>Alectoria</taxon>
    </lineage>
</organism>
<feature type="compositionally biased region" description="Basic and acidic residues" evidence="1">
    <location>
        <begin position="144"/>
        <end position="156"/>
    </location>
</feature>
<accession>A0A8H3G7C1</accession>
<proteinExistence type="predicted"/>
<comment type="caution">
    <text evidence="2">The sequence shown here is derived from an EMBL/GenBank/DDBJ whole genome shotgun (WGS) entry which is preliminary data.</text>
</comment>
<feature type="compositionally biased region" description="Basic and acidic residues" evidence="1">
    <location>
        <begin position="192"/>
        <end position="202"/>
    </location>
</feature>
<feature type="compositionally biased region" description="Basic and acidic residues" evidence="1">
    <location>
        <begin position="45"/>
        <end position="55"/>
    </location>
</feature>
<evidence type="ECO:0000313" key="2">
    <source>
        <dbReference type="EMBL" id="CAF9934296.1"/>
    </source>
</evidence>
<protein>
    <submittedName>
        <fullName evidence="2">Uncharacterized protein</fullName>
    </submittedName>
</protein>
<gene>
    <name evidence="2" type="ORF">ALECFALPRED_005912</name>
</gene>
<evidence type="ECO:0000256" key="1">
    <source>
        <dbReference type="SAM" id="MobiDB-lite"/>
    </source>
</evidence>
<evidence type="ECO:0000313" key="3">
    <source>
        <dbReference type="Proteomes" id="UP000664203"/>
    </source>
</evidence>
<sequence>MASPSPNYAQMFKQMSSDRLSKSVKELSGPSNQYMNTWGEVDPSMQKEVEDEARRGHPAQRKANWGDTRWCILAAGHEGLSGEDCYVLVLASMSRRIQGRYSTETFETYQLTPITTEMIFKNNIKGLSDLVNGSGENLTSRCRTSSEEPGARRIEEGALDAQNPIPKPSIYESGLREQESKGQVSKFCRSGSNDERGKRPGEDLSLLADPAKRLWKSYNIDD</sequence>
<dbReference type="OrthoDB" id="10658426at2759"/>
<feature type="region of interest" description="Disordered" evidence="1">
    <location>
        <begin position="135"/>
        <end position="205"/>
    </location>
</feature>
<dbReference type="EMBL" id="CAJPDR010000374">
    <property type="protein sequence ID" value="CAF9934296.1"/>
    <property type="molecule type" value="Genomic_DNA"/>
</dbReference>
<name>A0A8H3G7C1_9LECA</name>
<dbReference type="Proteomes" id="UP000664203">
    <property type="component" value="Unassembled WGS sequence"/>
</dbReference>
<reference evidence="2" key="1">
    <citation type="submission" date="2021-03" db="EMBL/GenBank/DDBJ databases">
        <authorList>
            <person name="Tagirdzhanova G."/>
        </authorList>
    </citation>
    <scope>NUCLEOTIDE SEQUENCE</scope>
</reference>